<reference evidence="1 2" key="1">
    <citation type="submission" date="2019-06" db="EMBL/GenBank/DDBJ databases">
        <title>Flavobacterium sp. MaA-Y11 from geoumgang.</title>
        <authorList>
            <person name="Jeong S."/>
        </authorList>
    </citation>
    <scope>NUCLEOTIDE SEQUENCE [LARGE SCALE GENOMIC DNA]</scope>
    <source>
        <strain evidence="1 2">MaA-Y11</strain>
    </source>
</reference>
<proteinExistence type="predicted"/>
<dbReference type="AlphaFoldDB" id="A0A501Q1E1"/>
<protein>
    <submittedName>
        <fullName evidence="1">Helix-hairpin-helix domain-containing protein</fullName>
    </submittedName>
</protein>
<dbReference type="GO" id="GO:0015627">
    <property type="term" value="C:type II protein secretion system complex"/>
    <property type="evidence" value="ECO:0007669"/>
    <property type="project" value="TreeGrafter"/>
</dbReference>
<dbReference type="PANTHER" id="PTHR21180">
    <property type="entry name" value="ENDONUCLEASE/EXONUCLEASE/PHOSPHATASE FAMILY DOMAIN-CONTAINING PROTEIN 1"/>
    <property type="match status" value="1"/>
</dbReference>
<dbReference type="OrthoDB" id="981124at2"/>
<accession>A0A501Q1E1</accession>
<keyword evidence="2" id="KW-1185">Reference proteome</keyword>
<dbReference type="Gene3D" id="1.10.150.320">
    <property type="entry name" value="Photosystem II 12 kDa extrinsic protein"/>
    <property type="match status" value="1"/>
</dbReference>
<dbReference type="Proteomes" id="UP000319175">
    <property type="component" value="Unassembled WGS sequence"/>
</dbReference>
<evidence type="ECO:0000313" key="1">
    <source>
        <dbReference type="EMBL" id="TPD65771.1"/>
    </source>
</evidence>
<name>A0A501Q1E1_9FLAO</name>
<dbReference type="Gene3D" id="1.10.150.280">
    <property type="entry name" value="AF1531-like domain"/>
    <property type="match status" value="1"/>
</dbReference>
<organism evidence="1 2">
    <name type="scientific">Flavobacterium microcysteis</name>
    <dbReference type="NCBI Taxonomy" id="2596891"/>
    <lineage>
        <taxon>Bacteria</taxon>
        <taxon>Pseudomonadati</taxon>
        <taxon>Bacteroidota</taxon>
        <taxon>Flavobacteriia</taxon>
        <taxon>Flavobacteriales</taxon>
        <taxon>Flavobacteriaceae</taxon>
        <taxon>Flavobacterium</taxon>
    </lineage>
</organism>
<dbReference type="EMBL" id="VFJE01000056">
    <property type="protein sequence ID" value="TPD65771.1"/>
    <property type="molecule type" value="Genomic_DNA"/>
</dbReference>
<dbReference type="InterPro" id="IPR051675">
    <property type="entry name" value="Endo/Exo/Phosphatase_dom_1"/>
</dbReference>
<dbReference type="Pfam" id="PF12836">
    <property type="entry name" value="HHH_3"/>
    <property type="match status" value="2"/>
</dbReference>
<dbReference type="SUPFAM" id="SSF47781">
    <property type="entry name" value="RuvA domain 2-like"/>
    <property type="match status" value="2"/>
</dbReference>
<comment type="caution">
    <text evidence="1">The sequence shown here is derived from an EMBL/GenBank/DDBJ whole genome shotgun (WGS) entry which is preliminary data.</text>
</comment>
<evidence type="ECO:0000313" key="2">
    <source>
        <dbReference type="Proteomes" id="UP000319175"/>
    </source>
</evidence>
<dbReference type="RefSeq" id="WP_140002252.1">
    <property type="nucleotide sequence ID" value="NZ_VFJE01000056.1"/>
</dbReference>
<dbReference type="GO" id="GO:0015628">
    <property type="term" value="P:protein secretion by the type II secretion system"/>
    <property type="evidence" value="ECO:0007669"/>
    <property type="project" value="TreeGrafter"/>
</dbReference>
<sequence length="288" mass="33344">MPTNKSFFKFDSRQRTGIFVLLFIILAIQLGSYCIDVTIKEDNSPEKQQWLSLQSEIDSLKIAKTAKPVMYPFNPNFITDYKGYKLGMSTAEIDRLLEFRKANKYVNSVQEFQAVTKISDSLLQVMSPYFKFPDWVKNKKNDIVYENQQPFKKAKIVLIDINKASQEDLMKIYGIGPGLSERILKQKEQFGAFVSMEQMADVWGLSPEVIEKLNTQFYVGSTPEVKKIKINDASMKELSHFPYFRYPLNREIVTYRSMNNGVLSIEDLTKVKGFPVEKIKIIALYLEF</sequence>
<dbReference type="PANTHER" id="PTHR21180:SF32">
    <property type="entry name" value="ENDONUCLEASE_EXONUCLEASE_PHOSPHATASE FAMILY DOMAIN-CONTAINING PROTEIN 1"/>
    <property type="match status" value="1"/>
</dbReference>
<dbReference type="InterPro" id="IPR010994">
    <property type="entry name" value="RuvA_2-like"/>
</dbReference>
<gene>
    <name evidence="1" type="ORF">FJA49_16425</name>
</gene>